<dbReference type="Gene3D" id="1.10.10.10">
    <property type="entry name" value="Winged helix-like DNA-binding domain superfamily/Winged helix DNA-binding domain"/>
    <property type="match status" value="1"/>
</dbReference>
<dbReference type="InterPro" id="IPR036388">
    <property type="entry name" value="WH-like_DNA-bd_sf"/>
</dbReference>
<dbReference type="InterPro" id="IPR005119">
    <property type="entry name" value="LysR_subst-bd"/>
</dbReference>
<evidence type="ECO:0000256" key="3">
    <source>
        <dbReference type="ARBA" id="ARBA00023125"/>
    </source>
</evidence>
<evidence type="ECO:0000313" key="7">
    <source>
        <dbReference type="Proteomes" id="UP000244224"/>
    </source>
</evidence>
<accession>A0A2T6B0J4</accession>
<dbReference type="OrthoDB" id="9804958at2"/>
<dbReference type="InterPro" id="IPR036390">
    <property type="entry name" value="WH_DNA-bd_sf"/>
</dbReference>
<keyword evidence="7" id="KW-1185">Reference proteome</keyword>
<dbReference type="SUPFAM" id="SSF46785">
    <property type="entry name" value="Winged helix' DNA-binding domain"/>
    <property type="match status" value="1"/>
</dbReference>
<organism evidence="6 7">
    <name type="scientific">Gemmobacter caeni</name>
    <dbReference type="NCBI Taxonomy" id="589035"/>
    <lineage>
        <taxon>Bacteria</taxon>
        <taxon>Pseudomonadati</taxon>
        <taxon>Pseudomonadota</taxon>
        <taxon>Alphaproteobacteria</taxon>
        <taxon>Rhodobacterales</taxon>
        <taxon>Paracoccaceae</taxon>
        <taxon>Gemmobacter</taxon>
    </lineage>
</organism>
<keyword evidence="2" id="KW-0805">Transcription regulation</keyword>
<dbReference type="InterPro" id="IPR000847">
    <property type="entry name" value="LysR_HTH_N"/>
</dbReference>
<dbReference type="FunFam" id="1.10.10.10:FF:000001">
    <property type="entry name" value="LysR family transcriptional regulator"/>
    <property type="match status" value="1"/>
</dbReference>
<evidence type="ECO:0000256" key="1">
    <source>
        <dbReference type="ARBA" id="ARBA00009437"/>
    </source>
</evidence>
<protein>
    <submittedName>
        <fullName evidence="6">LysR family transcriptional regulator</fullName>
    </submittedName>
</protein>
<evidence type="ECO:0000259" key="5">
    <source>
        <dbReference type="PROSITE" id="PS50931"/>
    </source>
</evidence>
<keyword evidence="3" id="KW-0238">DNA-binding</keyword>
<dbReference type="Proteomes" id="UP000244224">
    <property type="component" value="Unassembled WGS sequence"/>
</dbReference>
<evidence type="ECO:0000313" key="6">
    <source>
        <dbReference type="EMBL" id="PTX49604.1"/>
    </source>
</evidence>
<keyword evidence="4" id="KW-0804">Transcription</keyword>
<dbReference type="Pfam" id="PF03466">
    <property type="entry name" value="LysR_substrate"/>
    <property type="match status" value="1"/>
</dbReference>
<comment type="similarity">
    <text evidence="1">Belongs to the LysR transcriptional regulatory family.</text>
</comment>
<dbReference type="AlphaFoldDB" id="A0A2T6B0J4"/>
<sequence length="307" mass="33927">MVSLRRTISSLGALTTFEAAARLESFTRAASELGVTQAAVSRQIKQLEAELNTALFVRAHRKVVLTTQGAALSSVLSGSFQRIAEMIETIRQPVVHDSITVGATLAFTHFWLLPRLAEFRAAYPDIKLRLVAEDSITDLRRDRLDLSIRYGKPPFEDARSLATIADEVFPVCSPRLLARLGMQAATADLAKMPLLASDWVDPAWLSWRSWAKLAGESPAIAKASDTSRLRFNHYTDTIHAALHGEGVAIGWATLINPYLVEGRLIQVGGRRVMLEERYHLMEPHGRELSPAAAAFRDWIIDEFAAGI</sequence>
<dbReference type="Pfam" id="PF00126">
    <property type="entry name" value="HTH_1"/>
    <property type="match status" value="1"/>
</dbReference>
<dbReference type="GO" id="GO:0003700">
    <property type="term" value="F:DNA-binding transcription factor activity"/>
    <property type="evidence" value="ECO:0007669"/>
    <property type="project" value="InterPro"/>
</dbReference>
<gene>
    <name evidence="6" type="ORF">C8N34_107252</name>
</gene>
<dbReference type="Gene3D" id="3.40.190.10">
    <property type="entry name" value="Periplasmic binding protein-like II"/>
    <property type="match status" value="2"/>
</dbReference>
<dbReference type="PROSITE" id="PS50931">
    <property type="entry name" value="HTH_LYSR"/>
    <property type="match status" value="1"/>
</dbReference>
<evidence type="ECO:0000256" key="2">
    <source>
        <dbReference type="ARBA" id="ARBA00023015"/>
    </source>
</evidence>
<dbReference type="PANTHER" id="PTHR30537">
    <property type="entry name" value="HTH-TYPE TRANSCRIPTIONAL REGULATOR"/>
    <property type="match status" value="1"/>
</dbReference>
<feature type="domain" description="HTH lysR-type" evidence="5">
    <location>
        <begin position="14"/>
        <end position="66"/>
    </location>
</feature>
<dbReference type="PRINTS" id="PR00039">
    <property type="entry name" value="HTHLYSR"/>
</dbReference>
<dbReference type="SUPFAM" id="SSF53850">
    <property type="entry name" value="Periplasmic binding protein-like II"/>
    <property type="match status" value="1"/>
</dbReference>
<dbReference type="PANTHER" id="PTHR30537:SF5">
    <property type="entry name" value="HTH-TYPE TRANSCRIPTIONAL ACTIVATOR TTDR-RELATED"/>
    <property type="match status" value="1"/>
</dbReference>
<dbReference type="GO" id="GO:0003677">
    <property type="term" value="F:DNA binding"/>
    <property type="evidence" value="ECO:0007669"/>
    <property type="project" value="UniProtKB-KW"/>
</dbReference>
<proteinExistence type="inferred from homology"/>
<dbReference type="EMBL" id="QBKP01000007">
    <property type="protein sequence ID" value="PTX49604.1"/>
    <property type="molecule type" value="Genomic_DNA"/>
</dbReference>
<comment type="caution">
    <text evidence="6">The sequence shown here is derived from an EMBL/GenBank/DDBJ whole genome shotgun (WGS) entry which is preliminary data.</text>
</comment>
<dbReference type="RefSeq" id="WP_054302886.1">
    <property type="nucleotide sequence ID" value="NZ_QBKP01000007.1"/>
</dbReference>
<evidence type="ECO:0000256" key="4">
    <source>
        <dbReference type="ARBA" id="ARBA00023163"/>
    </source>
</evidence>
<name>A0A2T6B0J4_9RHOB</name>
<reference evidence="6 7" key="1">
    <citation type="submission" date="2018-04" db="EMBL/GenBank/DDBJ databases">
        <title>Genomic Encyclopedia of Archaeal and Bacterial Type Strains, Phase II (KMG-II): from individual species to whole genera.</title>
        <authorList>
            <person name="Goeker M."/>
        </authorList>
    </citation>
    <scope>NUCLEOTIDE SEQUENCE [LARGE SCALE GENOMIC DNA]</scope>
    <source>
        <strain evidence="6 7">DSM 21823</strain>
    </source>
</reference>
<dbReference type="CDD" id="cd08432">
    <property type="entry name" value="PBP2_GcdR_TrpI_HvrB_AmpR_like"/>
    <property type="match status" value="1"/>
</dbReference>
<dbReference type="InterPro" id="IPR058163">
    <property type="entry name" value="LysR-type_TF_proteobact-type"/>
</dbReference>